<dbReference type="EMBL" id="NSLI01000002">
    <property type="protein sequence ID" value="PAX08593.1"/>
    <property type="molecule type" value="Genomic_DNA"/>
</dbReference>
<sequence length="286" mass="30451">MGQDAPPPPAAAEAPTSPQDAAPPASPPPAEQAAPTPPGQATGQEVVVTGRSRRGDPLEPINAQTFAATEAVDKALVGPAARAYKKGLPRPIRKGLRNFLANFREPVVSVNYLLQLKPGKAAETLGRFAINSTIGVAGLVDVAKKPPFNLPRRRNSFANTLGYYGVKPGPYFILPLVGSTTLRDFAGTVVDQVLVPIGPIQPLQGQAYTIPVAVLSTLDNRAEFEDELQRIRATSDPYAASRRFYLERRQAEIDALRGKRPPLPVSDAVAPALNPVEPPPTPESPQ</sequence>
<keyword evidence="5" id="KW-1185">Reference proteome</keyword>
<dbReference type="PRINTS" id="PR01805">
    <property type="entry name" value="VACJLIPOPROT"/>
</dbReference>
<feature type="compositionally biased region" description="Pro residues" evidence="3">
    <location>
        <begin position="1"/>
        <end position="10"/>
    </location>
</feature>
<evidence type="ECO:0000313" key="4">
    <source>
        <dbReference type="EMBL" id="PAX08593.1"/>
    </source>
</evidence>
<keyword evidence="2" id="KW-0732">Signal</keyword>
<dbReference type="InterPro" id="IPR007428">
    <property type="entry name" value="MlaA"/>
</dbReference>
<comment type="caution">
    <text evidence="4">The sequence shown here is derived from an EMBL/GenBank/DDBJ whole genome shotgun (WGS) entry which is preliminary data.</text>
</comment>
<dbReference type="PANTHER" id="PTHR30035">
    <property type="entry name" value="LIPOPROTEIN VACJ-RELATED"/>
    <property type="match status" value="1"/>
</dbReference>
<feature type="region of interest" description="Disordered" evidence="3">
    <location>
        <begin position="256"/>
        <end position="286"/>
    </location>
</feature>
<dbReference type="Pfam" id="PF04333">
    <property type="entry name" value="MlaA"/>
    <property type="match status" value="1"/>
</dbReference>
<dbReference type="RefSeq" id="WP_095997103.1">
    <property type="nucleotide sequence ID" value="NZ_NSLI01000002.1"/>
</dbReference>
<protein>
    <recommendedName>
        <fullName evidence="6">ABC transporter</fullName>
    </recommendedName>
</protein>
<reference evidence="5" key="1">
    <citation type="submission" date="2017-09" db="EMBL/GenBank/DDBJ databases">
        <authorList>
            <person name="Feng G."/>
            <person name="Zhu H."/>
        </authorList>
    </citation>
    <scope>NUCLEOTIDE SEQUENCE [LARGE SCALE GENOMIC DNA]</scope>
    <source>
        <strain evidence="5">1PNM-20</strain>
    </source>
</reference>
<dbReference type="AlphaFoldDB" id="A0A2A2SHA0"/>
<dbReference type="Proteomes" id="UP000218151">
    <property type="component" value="Unassembled WGS sequence"/>
</dbReference>
<proteinExistence type="inferred from homology"/>
<accession>A0A2A2SHA0</accession>
<feature type="region of interest" description="Disordered" evidence="3">
    <location>
        <begin position="1"/>
        <end position="45"/>
    </location>
</feature>
<name>A0A2A2SHA0_9SPHN</name>
<dbReference type="GO" id="GO:0016020">
    <property type="term" value="C:membrane"/>
    <property type="evidence" value="ECO:0007669"/>
    <property type="project" value="InterPro"/>
</dbReference>
<dbReference type="GO" id="GO:0120010">
    <property type="term" value="P:intermembrane phospholipid transfer"/>
    <property type="evidence" value="ECO:0007669"/>
    <property type="project" value="TreeGrafter"/>
</dbReference>
<feature type="compositionally biased region" description="Pro residues" evidence="3">
    <location>
        <begin position="24"/>
        <end position="38"/>
    </location>
</feature>
<evidence type="ECO:0008006" key="6">
    <source>
        <dbReference type="Google" id="ProtNLM"/>
    </source>
</evidence>
<evidence type="ECO:0000256" key="2">
    <source>
        <dbReference type="ARBA" id="ARBA00022729"/>
    </source>
</evidence>
<evidence type="ECO:0000256" key="1">
    <source>
        <dbReference type="ARBA" id="ARBA00010634"/>
    </source>
</evidence>
<comment type="similarity">
    <text evidence="1">Belongs to the MlaA family.</text>
</comment>
<gene>
    <name evidence="4" type="ORF">CKY28_04245</name>
</gene>
<feature type="compositionally biased region" description="Pro residues" evidence="3">
    <location>
        <begin position="276"/>
        <end position="286"/>
    </location>
</feature>
<feature type="compositionally biased region" description="Low complexity" evidence="3">
    <location>
        <begin position="11"/>
        <end position="23"/>
    </location>
</feature>
<evidence type="ECO:0000313" key="5">
    <source>
        <dbReference type="Proteomes" id="UP000218151"/>
    </source>
</evidence>
<evidence type="ECO:0000256" key="3">
    <source>
        <dbReference type="SAM" id="MobiDB-lite"/>
    </source>
</evidence>
<organism evidence="4 5">
    <name type="scientific">Sphingomonas lenta</name>
    <dbReference type="NCBI Taxonomy" id="1141887"/>
    <lineage>
        <taxon>Bacteria</taxon>
        <taxon>Pseudomonadati</taxon>
        <taxon>Pseudomonadota</taxon>
        <taxon>Alphaproteobacteria</taxon>
        <taxon>Sphingomonadales</taxon>
        <taxon>Sphingomonadaceae</taxon>
        <taxon>Sphingomonas</taxon>
    </lineage>
</organism>
<dbReference type="OrthoDB" id="9785326at2"/>
<dbReference type="PANTHER" id="PTHR30035:SF3">
    <property type="entry name" value="INTERMEMBRANE PHOSPHOLIPID TRANSPORT SYSTEM LIPOPROTEIN MLAA"/>
    <property type="match status" value="1"/>
</dbReference>